<dbReference type="GO" id="GO:0005506">
    <property type="term" value="F:iron ion binding"/>
    <property type="evidence" value="ECO:0007669"/>
    <property type="project" value="UniProtKB-UniRule"/>
</dbReference>
<dbReference type="FunFam" id="3.20.20.70:FF:000026">
    <property type="entry name" value="Biotin synthase"/>
    <property type="match status" value="1"/>
</dbReference>
<comment type="catalytic activity">
    <reaction evidence="13 16">
        <text>(4R,5S)-dethiobiotin + (sulfur carrier)-SH + 2 reduced [2Fe-2S]-[ferredoxin] + 2 S-adenosyl-L-methionine = (sulfur carrier)-H + biotin + 2 5'-deoxyadenosine + 2 L-methionine + 2 oxidized [2Fe-2S]-[ferredoxin]</text>
        <dbReference type="Rhea" id="RHEA:22060"/>
        <dbReference type="Rhea" id="RHEA-COMP:10000"/>
        <dbReference type="Rhea" id="RHEA-COMP:10001"/>
        <dbReference type="Rhea" id="RHEA-COMP:14737"/>
        <dbReference type="Rhea" id="RHEA-COMP:14739"/>
        <dbReference type="ChEBI" id="CHEBI:17319"/>
        <dbReference type="ChEBI" id="CHEBI:29917"/>
        <dbReference type="ChEBI" id="CHEBI:33737"/>
        <dbReference type="ChEBI" id="CHEBI:33738"/>
        <dbReference type="ChEBI" id="CHEBI:57586"/>
        <dbReference type="ChEBI" id="CHEBI:57844"/>
        <dbReference type="ChEBI" id="CHEBI:59789"/>
        <dbReference type="ChEBI" id="CHEBI:64428"/>
        <dbReference type="ChEBI" id="CHEBI:149473"/>
        <dbReference type="EC" id="2.8.1.6"/>
    </reaction>
</comment>
<reference evidence="19 20" key="1">
    <citation type="submission" date="2020-02" db="EMBL/GenBank/DDBJ databases">
        <authorList>
            <person name="Kim Y.B."/>
            <person name="Roh S.W."/>
        </authorList>
    </citation>
    <scope>NUCLEOTIDE SEQUENCE [LARGE SCALE GENOMIC DNA]</scope>
    <source>
        <strain evidence="19 20">DSM 103574</strain>
    </source>
</reference>
<dbReference type="UniPathway" id="UPA00078">
    <property type="reaction ID" value="UER00162"/>
</dbReference>
<dbReference type="InterPro" id="IPR010722">
    <property type="entry name" value="BATS_dom"/>
</dbReference>
<evidence type="ECO:0000256" key="12">
    <source>
        <dbReference type="ARBA" id="ARBA00023014"/>
    </source>
</evidence>
<dbReference type="InterPro" id="IPR024177">
    <property type="entry name" value="Biotin_synthase"/>
</dbReference>
<dbReference type="InterPro" id="IPR007197">
    <property type="entry name" value="rSAM"/>
</dbReference>
<comment type="similarity">
    <text evidence="2 16">Belongs to the radical SAM superfamily. Biotin synthase family.</text>
</comment>
<keyword evidence="8 16" id="KW-0001">2Fe-2S</keyword>
<evidence type="ECO:0000256" key="10">
    <source>
        <dbReference type="ARBA" id="ARBA00022756"/>
    </source>
</evidence>
<evidence type="ECO:0000256" key="13">
    <source>
        <dbReference type="ARBA" id="ARBA00051157"/>
    </source>
</evidence>
<dbReference type="Proteomes" id="UP000466848">
    <property type="component" value="Chromosome"/>
</dbReference>
<dbReference type="SFLD" id="SFLDS00029">
    <property type="entry name" value="Radical_SAM"/>
    <property type="match status" value="1"/>
</dbReference>
<dbReference type="GO" id="GO:0051539">
    <property type="term" value="F:4 iron, 4 sulfur cluster binding"/>
    <property type="evidence" value="ECO:0007669"/>
    <property type="project" value="UniProtKB-KW"/>
</dbReference>
<keyword evidence="5 16" id="KW-0004">4Fe-4S</keyword>
<dbReference type="AlphaFoldDB" id="A0A858BWA1"/>
<dbReference type="EMBL" id="CP048649">
    <property type="protein sequence ID" value="QIB70213.1"/>
    <property type="molecule type" value="Genomic_DNA"/>
</dbReference>
<feature type="binding site" evidence="16 17">
    <location>
        <position position="66"/>
    </location>
    <ligand>
        <name>[4Fe-4S] cluster</name>
        <dbReference type="ChEBI" id="CHEBI:49883"/>
        <note>4Fe-4S-S-AdoMet</note>
    </ligand>
</feature>
<dbReference type="GO" id="GO:0004076">
    <property type="term" value="F:biotin synthase activity"/>
    <property type="evidence" value="ECO:0007669"/>
    <property type="project" value="UniProtKB-UniRule"/>
</dbReference>
<comment type="subunit">
    <text evidence="3 16">Homodimer.</text>
</comment>
<keyword evidence="9 16" id="KW-0479">Metal-binding</keyword>
<feature type="domain" description="Radical SAM core" evidence="18">
    <location>
        <begin position="48"/>
        <end position="277"/>
    </location>
</feature>
<keyword evidence="7 16" id="KW-0949">S-adenosyl-L-methionine</keyword>
<dbReference type="InterPro" id="IPR013785">
    <property type="entry name" value="Aldolase_TIM"/>
</dbReference>
<evidence type="ECO:0000313" key="19">
    <source>
        <dbReference type="EMBL" id="QIB70213.1"/>
    </source>
</evidence>
<dbReference type="NCBIfam" id="TIGR00433">
    <property type="entry name" value="bioB"/>
    <property type="match status" value="1"/>
</dbReference>
<dbReference type="Pfam" id="PF04055">
    <property type="entry name" value="Radical_SAM"/>
    <property type="match status" value="1"/>
</dbReference>
<dbReference type="KEGG" id="abut:Ami103574_13335"/>
<feature type="binding site" evidence="16 17">
    <location>
        <position position="202"/>
    </location>
    <ligand>
        <name>[2Fe-2S] cluster</name>
        <dbReference type="ChEBI" id="CHEBI:190135"/>
    </ligand>
</feature>
<keyword evidence="6 16" id="KW-0808">Transferase</keyword>
<evidence type="ECO:0000256" key="2">
    <source>
        <dbReference type="ARBA" id="ARBA00010765"/>
    </source>
</evidence>
<evidence type="ECO:0000256" key="14">
    <source>
        <dbReference type="ARBA" id="ARBA00057568"/>
    </source>
</evidence>
<evidence type="ECO:0000256" key="1">
    <source>
        <dbReference type="ARBA" id="ARBA00004942"/>
    </source>
</evidence>
<proteinExistence type="inferred from homology"/>
<dbReference type="EC" id="2.8.1.6" evidence="4 16"/>
<dbReference type="PANTHER" id="PTHR22976">
    <property type="entry name" value="BIOTIN SYNTHASE"/>
    <property type="match status" value="1"/>
</dbReference>
<dbReference type="SMART" id="SM00876">
    <property type="entry name" value="BATS"/>
    <property type="match status" value="1"/>
</dbReference>
<comment type="function">
    <text evidence="14 16">Catalyzes the conversion of dethiobiotin (DTB) to biotin by the insertion of a sulfur atom into dethiobiotin via a radical-based mechanism.</text>
</comment>
<sequence length="325" mass="35620">MINHLKEQVLQGYHISRDEALALWEAAQQSAQQLEILCTCADDIRQYFCGNHFDICTIINGKCGSCSEDCKYCAQSSHYLAETPTYSLLNTDRLLSGAAYNQERGILRYSIVTSGRTVNPEELDQLCASYQSIQKSQSISLCASHGLLTYEQLLQLKEAGVVRYHNNLETSRRNFPAVCTTHTYDDKIATIEAAQRAGLSVCSGGIMGLGETMVDRIDMAFDLKELGVQSVPINILNPIPHTPLEDQPILSLDEVRGIVALYRFILPTTALRLAGGRELLSDKGRSVFASGANAAISGDMLTTSGIRISSDLEMIQDLGFTLSAL</sequence>
<evidence type="ECO:0000256" key="6">
    <source>
        <dbReference type="ARBA" id="ARBA00022679"/>
    </source>
</evidence>
<dbReference type="RefSeq" id="WP_163067452.1">
    <property type="nucleotide sequence ID" value="NZ_CP048649.1"/>
</dbReference>
<comment type="cofactor">
    <cofactor evidence="17">
        <name>[2Fe-2S] cluster</name>
        <dbReference type="ChEBI" id="CHEBI:190135"/>
    </cofactor>
    <text evidence="17">Binds 1 [2Fe-2S] cluster. The cluster is coordinated with 3 cysteines and 1 arginine.</text>
</comment>
<feature type="binding site" evidence="16 17">
    <location>
        <position position="110"/>
    </location>
    <ligand>
        <name>[2Fe-2S] cluster</name>
        <dbReference type="ChEBI" id="CHEBI:190135"/>
    </ligand>
</feature>
<keyword evidence="10 16" id="KW-0093">Biotin biosynthesis</keyword>
<dbReference type="SFLD" id="SFLDG01060">
    <property type="entry name" value="BATS_domain_containing"/>
    <property type="match status" value="1"/>
</dbReference>
<evidence type="ECO:0000259" key="18">
    <source>
        <dbReference type="PROSITE" id="PS51918"/>
    </source>
</evidence>
<evidence type="ECO:0000256" key="4">
    <source>
        <dbReference type="ARBA" id="ARBA00012236"/>
    </source>
</evidence>
<evidence type="ECO:0000256" key="7">
    <source>
        <dbReference type="ARBA" id="ARBA00022691"/>
    </source>
</evidence>
<dbReference type="GO" id="GO:0009102">
    <property type="term" value="P:biotin biosynthetic process"/>
    <property type="evidence" value="ECO:0007669"/>
    <property type="project" value="UniProtKB-UniRule"/>
</dbReference>
<dbReference type="SFLD" id="SFLDG01278">
    <property type="entry name" value="biotin_synthase_like"/>
    <property type="match status" value="1"/>
</dbReference>
<dbReference type="PIRSF" id="PIRSF001619">
    <property type="entry name" value="Biotin_synth"/>
    <property type="match status" value="1"/>
</dbReference>
<dbReference type="Pfam" id="PF06968">
    <property type="entry name" value="BATS"/>
    <property type="match status" value="1"/>
</dbReference>
<comment type="cofactor">
    <cofactor evidence="16 17">
        <name>[4Fe-4S] cluster</name>
        <dbReference type="ChEBI" id="CHEBI:49883"/>
    </cofactor>
    <text evidence="16 17">Binds 1 [4Fe-4S] cluster. The cluster is coordinated with 3 cysteines and an exchangeable S-adenosyl-L-methionine.</text>
</comment>
<dbReference type="CDD" id="cd01335">
    <property type="entry name" value="Radical_SAM"/>
    <property type="match status" value="1"/>
</dbReference>
<dbReference type="PROSITE" id="PS51918">
    <property type="entry name" value="RADICAL_SAM"/>
    <property type="match status" value="1"/>
</dbReference>
<evidence type="ECO:0000256" key="16">
    <source>
        <dbReference type="HAMAP-Rule" id="MF_01694"/>
    </source>
</evidence>
<dbReference type="GO" id="GO:0051537">
    <property type="term" value="F:2 iron, 2 sulfur cluster binding"/>
    <property type="evidence" value="ECO:0007669"/>
    <property type="project" value="UniProtKB-KW"/>
</dbReference>
<name>A0A858BWA1_9FIRM</name>
<dbReference type="SMART" id="SM00729">
    <property type="entry name" value="Elp3"/>
    <property type="match status" value="1"/>
</dbReference>
<keyword evidence="20" id="KW-1185">Reference proteome</keyword>
<feature type="binding site" evidence="16 17">
    <location>
        <position position="70"/>
    </location>
    <ligand>
        <name>[4Fe-4S] cluster</name>
        <dbReference type="ChEBI" id="CHEBI:49883"/>
        <note>4Fe-4S-S-AdoMet</note>
    </ligand>
</feature>
<evidence type="ECO:0000313" key="20">
    <source>
        <dbReference type="Proteomes" id="UP000466848"/>
    </source>
</evidence>
<comment type="cofactor">
    <cofactor evidence="16">
        <name>[2Fe-2S] cluster</name>
        <dbReference type="ChEBI" id="CHEBI:190135"/>
    </cofactor>
    <text evidence="16">Binds 1 [2Fe-2S] cluster. The cluster is coordinated with 3 cysteines and 1 arginine.</text>
</comment>
<organism evidence="19 20">
    <name type="scientific">Aminipila butyrica</name>
    <dbReference type="NCBI Taxonomy" id="433296"/>
    <lineage>
        <taxon>Bacteria</taxon>
        <taxon>Bacillati</taxon>
        <taxon>Bacillota</taxon>
        <taxon>Clostridia</taxon>
        <taxon>Peptostreptococcales</taxon>
        <taxon>Anaerovoracaceae</taxon>
        <taxon>Aminipila</taxon>
    </lineage>
</organism>
<evidence type="ECO:0000256" key="11">
    <source>
        <dbReference type="ARBA" id="ARBA00023004"/>
    </source>
</evidence>
<evidence type="ECO:0000256" key="17">
    <source>
        <dbReference type="PIRSR" id="PIRSR001619-1"/>
    </source>
</evidence>
<evidence type="ECO:0000256" key="15">
    <source>
        <dbReference type="ARBA" id="ARBA00070199"/>
    </source>
</evidence>
<dbReference type="InterPro" id="IPR002684">
    <property type="entry name" value="Biotin_synth/BioAB"/>
</dbReference>
<feature type="binding site" evidence="16 17">
    <location>
        <position position="272"/>
    </location>
    <ligand>
        <name>[2Fe-2S] cluster</name>
        <dbReference type="ChEBI" id="CHEBI:190135"/>
    </ligand>
</feature>
<evidence type="ECO:0000256" key="3">
    <source>
        <dbReference type="ARBA" id="ARBA00011738"/>
    </source>
</evidence>
<feature type="binding site" evidence="16 17">
    <location>
        <position position="142"/>
    </location>
    <ligand>
        <name>[2Fe-2S] cluster</name>
        <dbReference type="ChEBI" id="CHEBI:190135"/>
    </ligand>
</feature>
<dbReference type="InterPro" id="IPR006638">
    <property type="entry name" value="Elp3/MiaA/NifB-like_rSAM"/>
</dbReference>
<dbReference type="PANTHER" id="PTHR22976:SF2">
    <property type="entry name" value="BIOTIN SYNTHASE, MITOCHONDRIAL"/>
    <property type="match status" value="1"/>
</dbReference>
<dbReference type="SUPFAM" id="SSF102114">
    <property type="entry name" value="Radical SAM enzymes"/>
    <property type="match status" value="1"/>
</dbReference>
<evidence type="ECO:0000256" key="8">
    <source>
        <dbReference type="ARBA" id="ARBA00022714"/>
    </source>
</evidence>
<keyword evidence="12 16" id="KW-0411">Iron-sulfur</keyword>
<comment type="pathway">
    <text evidence="1 16">Cofactor biosynthesis; biotin biosynthesis; biotin from 7,8-diaminononanoate: step 2/2.</text>
</comment>
<dbReference type="Gene3D" id="3.20.20.70">
    <property type="entry name" value="Aldolase class I"/>
    <property type="match status" value="1"/>
</dbReference>
<dbReference type="InterPro" id="IPR058240">
    <property type="entry name" value="rSAM_sf"/>
</dbReference>
<evidence type="ECO:0000256" key="9">
    <source>
        <dbReference type="ARBA" id="ARBA00022723"/>
    </source>
</evidence>
<evidence type="ECO:0000256" key="5">
    <source>
        <dbReference type="ARBA" id="ARBA00022485"/>
    </source>
</evidence>
<dbReference type="HAMAP" id="MF_01694">
    <property type="entry name" value="BioB"/>
    <property type="match status" value="1"/>
</dbReference>
<gene>
    <name evidence="16 19" type="primary">bioB</name>
    <name evidence="19" type="ORF">Ami103574_13335</name>
</gene>
<keyword evidence="11 16" id="KW-0408">Iron</keyword>
<protein>
    <recommendedName>
        <fullName evidence="15 16">Biotin synthase</fullName>
        <ecNumber evidence="4 16">2.8.1.6</ecNumber>
    </recommendedName>
</protein>
<feature type="binding site" evidence="16 17">
    <location>
        <position position="73"/>
    </location>
    <ligand>
        <name>[4Fe-4S] cluster</name>
        <dbReference type="ChEBI" id="CHEBI:49883"/>
        <note>4Fe-4S-S-AdoMet</note>
    </ligand>
</feature>
<accession>A0A858BWA1</accession>